<dbReference type="CDD" id="cd10437">
    <property type="entry name" value="GIY-YIG_HE_I-TevI_like"/>
    <property type="match status" value="1"/>
</dbReference>
<evidence type="ECO:0000259" key="1">
    <source>
        <dbReference type="PROSITE" id="PS50164"/>
    </source>
</evidence>
<dbReference type="AlphaFoldDB" id="A0A8E6HT02"/>
<sequence>MTFNYKENLFDFKKPGIYLISCKKIEKYYIGESQNVVTRLCAHKNKLRRNIHENKELQSDFNKFGEENFLFQKLIFGYGLNKDKRLELETHILLTLEPEKRYNIYTNFKKRDKILNPFFGKTHNYEARQAQSFAKKGQPSGFKNKNHSDNVKKMLSQINSNKTTVERRKPVMINSIYYESISEASKKTGLNRRLIRERCHNKTHFNNFKWVGEGL</sequence>
<dbReference type="InterPro" id="IPR006350">
    <property type="entry name" value="Intron_endoG1"/>
</dbReference>
<dbReference type="PROSITE" id="PS50164">
    <property type="entry name" value="GIY_YIG"/>
    <property type="match status" value="1"/>
</dbReference>
<protein>
    <recommendedName>
        <fullName evidence="1">GIY-YIG domain-containing protein</fullName>
    </recommendedName>
</protein>
<geneLocation type="chloroplast" evidence="2"/>
<proteinExistence type="predicted"/>
<dbReference type="EMBL" id="MW548841">
    <property type="protein sequence ID" value="QVO50979.1"/>
    <property type="molecule type" value="Genomic_DNA"/>
</dbReference>
<keyword evidence="2" id="KW-0150">Chloroplast</keyword>
<dbReference type="GO" id="GO:0003677">
    <property type="term" value="F:DNA binding"/>
    <property type="evidence" value="ECO:0007669"/>
    <property type="project" value="InterPro"/>
</dbReference>
<dbReference type="InterPro" id="IPR000305">
    <property type="entry name" value="GIY-YIG_endonuc"/>
</dbReference>
<feature type="domain" description="GIY-YIG" evidence="1">
    <location>
        <begin position="13"/>
        <end position="104"/>
    </location>
</feature>
<gene>
    <name evidence="2" type="primary">orf2</name>
</gene>
<dbReference type="Pfam" id="PF07460">
    <property type="entry name" value="NUMOD3"/>
    <property type="match status" value="1"/>
</dbReference>
<dbReference type="GO" id="GO:0004519">
    <property type="term" value="F:endonuclease activity"/>
    <property type="evidence" value="ECO:0007669"/>
    <property type="project" value="InterPro"/>
</dbReference>
<name>A0A8E6HT02_ULVCO</name>
<keyword evidence="2" id="KW-0934">Plastid</keyword>
<reference evidence="2" key="1">
    <citation type="journal article" date="2021" name="Front. Mar. Sci.">
        <title>Chloroplast Genomes of the Green-Tide Forming Alga Ulva compressa: Comparative Chloroplast Genomics in the Genus Ulva (Ulvophyceae, Chlorophyta).</title>
        <authorList>
            <person name="Liu F."/>
            <person name="Melton J.T."/>
        </authorList>
    </citation>
    <scope>NUCLEOTIDE SEQUENCE</scope>
</reference>
<dbReference type="SMART" id="SM00465">
    <property type="entry name" value="GIYc"/>
    <property type="match status" value="1"/>
</dbReference>
<evidence type="ECO:0000313" key="2">
    <source>
        <dbReference type="EMBL" id="QVO50979.1"/>
    </source>
</evidence>
<accession>A0A8E6HT02</accession>
<dbReference type="InterPro" id="IPR003611">
    <property type="entry name" value="NUMOD3"/>
</dbReference>
<dbReference type="Pfam" id="PF01541">
    <property type="entry name" value="GIY-YIG"/>
    <property type="match status" value="1"/>
</dbReference>
<dbReference type="NCBIfam" id="TIGR01453">
    <property type="entry name" value="grpIintron_endo"/>
    <property type="match status" value="1"/>
</dbReference>
<organism evidence="2">
    <name type="scientific">Ulva compressa</name>
    <name type="common">Green alga</name>
    <name type="synonym">Enteromorpha compressa</name>
    <dbReference type="NCBI Taxonomy" id="63659"/>
    <lineage>
        <taxon>Eukaryota</taxon>
        <taxon>Viridiplantae</taxon>
        <taxon>Chlorophyta</taxon>
        <taxon>core chlorophytes</taxon>
        <taxon>Ulvophyceae</taxon>
        <taxon>OUU clade</taxon>
        <taxon>Ulvales</taxon>
        <taxon>Ulvaceae</taxon>
        <taxon>Ulva</taxon>
    </lineage>
</organism>